<dbReference type="InterPro" id="IPR013088">
    <property type="entry name" value="Znf_NHR/GATA"/>
</dbReference>
<evidence type="ECO:0000256" key="7">
    <source>
        <dbReference type="ARBA" id="ARBA00023163"/>
    </source>
</evidence>
<organism evidence="12 13">
    <name type="scientific">Ditylenchus dipsaci</name>
    <dbReference type="NCBI Taxonomy" id="166011"/>
    <lineage>
        <taxon>Eukaryota</taxon>
        <taxon>Metazoa</taxon>
        <taxon>Ecdysozoa</taxon>
        <taxon>Nematoda</taxon>
        <taxon>Chromadorea</taxon>
        <taxon>Rhabditida</taxon>
        <taxon>Tylenchina</taxon>
        <taxon>Tylenchomorpha</taxon>
        <taxon>Sphaerularioidea</taxon>
        <taxon>Anguinidae</taxon>
        <taxon>Anguininae</taxon>
        <taxon>Ditylenchus</taxon>
    </lineage>
</organism>
<evidence type="ECO:0000313" key="12">
    <source>
        <dbReference type="Proteomes" id="UP000887574"/>
    </source>
</evidence>
<keyword evidence="2" id="KW-0479">Metal-binding</keyword>
<proteinExistence type="predicted"/>
<feature type="compositionally biased region" description="Low complexity" evidence="10">
    <location>
        <begin position="495"/>
        <end position="506"/>
    </location>
</feature>
<evidence type="ECO:0000259" key="11">
    <source>
        <dbReference type="PROSITE" id="PS51030"/>
    </source>
</evidence>
<keyword evidence="9" id="KW-0539">Nucleus</keyword>
<dbReference type="GO" id="GO:0008270">
    <property type="term" value="F:zinc ion binding"/>
    <property type="evidence" value="ECO:0007669"/>
    <property type="project" value="UniProtKB-KW"/>
</dbReference>
<evidence type="ECO:0000313" key="13">
    <source>
        <dbReference type="WBParaSite" id="jg8052"/>
    </source>
</evidence>
<dbReference type="Gene3D" id="3.30.50.10">
    <property type="entry name" value="Erythroid Transcription Factor GATA-1, subunit A"/>
    <property type="match status" value="1"/>
</dbReference>
<dbReference type="WBParaSite" id="jg8052">
    <property type="protein sequence ID" value="jg8052"/>
    <property type="gene ID" value="jg8052"/>
</dbReference>
<keyword evidence="3" id="KW-0863">Zinc-finger</keyword>
<accession>A0A915ELN2</accession>
<name>A0A915ELN2_9BILA</name>
<feature type="region of interest" description="Disordered" evidence="10">
    <location>
        <begin position="33"/>
        <end position="66"/>
    </location>
</feature>
<feature type="compositionally biased region" description="Basic residues" evidence="10">
    <location>
        <begin position="432"/>
        <end position="441"/>
    </location>
</feature>
<feature type="compositionally biased region" description="Polar residues" evidence="10">
    <location>
        <begin position="442"/>
        <end position="452"/>
    </location>
</feature>
<feature type="region of interest" description="Disordered" evidence="10">
    <location>
        <begin position="293"/>
        <end position="313"/>
    </location>
</feature>
<dbReference type="SMART" id="SM00399">
    <property type="entry name" value="ZnF_C4"/>
    <property type="match status" value="1"/>
</dbReference>
<dbReference type="InterPro" id="IPR050200">
    <property type="entry name" value="Nuclear_hormone_rcpt_NR3"/>
</dbReference>
<dbReference type="AlphaFoldDB" id="A0A915ELN2"/>
<dbReference type="GO" id="GO:0000978">
    <property type="term" value="F:RNA polymerase II cis-regulatory region sequence-specific DNA binding"/>
    <property type="evidence" value="ECO:0007669"/>
    <property type="project" value="InterPro"/>
</dbReference>
<comment type="subcellular location">
    <subcellularLocation>
        <location evidence="1">Nucleus</location>
    </subcellularLocation>
</comment>
<evidence type="ECO:0000256" key="9">
    <source>
        <dbReference type="ARBA" id="ARBA00023242"/>
    </source>
</evidence>
<reference evidence="13" key="1">
    <citation type="submission" date="2022-11" db="UniProtKB">
        <authorList>
            <consortium name="WormBaseParasite"/>
        </authorList>
    </citation>
    <scope>IDENTIFICATION</scope>
</reference>
<dbReference type="GO" id="GO:0005634">
    <property type="term" value="C:nucleus"/>
    <property type="evidence" value="ECO:0007669"/>
    <property type="project" value="UniProtKB-SubCell"/>
</dbReference>
<feature type="region of interest" description="Disordered" evidence="10">
    <location>
        <begin position="418"/>
        <end position="512"/>
    </location>
</feature>
<protein>
    <submittedName>
        <fullName evidence="13">Nuclear receptor domain-containing protein</fullName>
    </submittedName>
</protein>
<evidence type="ECO:0000256" key="10">
    <source>
        <dbReference type="SAM" id="MobiDB-lite"/>
    </source>
</evidence>
<evidence type="ECO:0000256" key="2">
    <source>
        <dbReference type="ARBA" id="ARBA00022723"/>
    </source>
</evidence>
<evidence type="ECO:0000256" key="4">
    <source>
        <dbReference type="ARBA" id="ARBA00022833"/>
    </source>
</evidence>
<keyword evidence="12" id="KW-1185">Reference proteome</keyword>
<dbReference type="PRINTS" id="PR00047">
    <property type="entry name" value="STROIDFINGER"/>
</dbReference>
<keyword evidence="5" id="KW-0805">Transcription regulation</keyword>
<dbReference type="PANTHER" id="PTHR48092">
    <property type="entry name" value="KNIRPS-RELATED PROTEIN-RELATED"/>
    <property type="match status" value="1"/>
</dbReference>
<feature type="domain" description="Nuclear receptor" evidence="11">
    <location>
        <begin position="318"/>
        <end position="398"/>
    </location>
</feature>
<feature type="compositionally biased region" description="Low complexity" evidence="10">
    <location>
        <begin position="55"/>
        <end position="66"/>
    </location>
</feature>
<sequence length="567" mass="61434">MNDFTDFWHQHCPTPAHTAAAAAAAGFFHYNPNNNSTNNNNQSDVSAPGPPTDYATPSAPSSRTTTTLFPTAHHPQLDTATAAAVAVSMCHNASSILDSSGLNPGQPGHFAPAVHQFPSSFFGVPNSQFGNPFQTHHQQATFNMPGLPLSAAAAAIAASARGSPFKGEHVQRHSQHPLLRADELLLQQVSMAPCLGSPPTSTTTASQLFDLSNQTVITTSMAGREEANLRQHRARLGLQQAHLVRQDSSVTVIRNMAADVNHLKQGAQHHHHRIDISRTASIPIESSIDTAELQNNNNSSSTSSSSHQQPSSLSQQPQMTCQVCYLAASNGLHFGARTCAACAAFFRRSISDQKRYICKRSQRCVIRPGEAQGYRKMCRNCRMKRCLEIGMLPENVQNKRHRRDFFFAVDSLTHNNDNSSLSQGAFVSSRRLQGKPHHHQQLHTSKPGQSHKSSMSSDEGEEEDRLVKPKMEATPPATSSPPNKPEMGEEHMAQTNNTNNSNENTNPFGNGMEFGSQGSEAMSLLSRCCPPSTLLGTPTSTGVPMDSSAAGHHAPWFLAQLPLSRNV</sequence>
<dbReference type="CDD" id="cd06960">
    <property type="entry name" value="NR_DBD_HNF4A"/>
    <property type="match status" value="1"/>
</dbReference>
<keyword evidence="7" id="KW-0804">Transcription</keyword>
<evidence type="ECO:0000256" key="5">
    <source>
        <dbReference type="ARBA" id="ARBA00023015"/>
    </source>
</evidence>
<evidence type="ECO:0000256" key="6">
    <source>
        <dbReference type="ARBA" id="ARBA00023125"/>
    </source>
</evidence>
<dbReference type="GO" id="GO:0003700">
    <property type="term" value="F:DNA-binding transcription factor activity"/>
    <property type="evidence" value="ECO:0007669"/>
    <property type="project" value="InterPro"/>
</dbReference>
<keyword evidence="6" id="KW-0238">DNA-binding</keyword>
<dbReference type="SUPFAM" id="SSF57716">
    <property type="entry name" value="Glucocorticoid receptor-like (DNA-binding domain)"/>
    <property type="match status" value="1"/>
</dbReference>
<dbReference type="Proteomes" id="UP000887574">
    <property type="component" value="Unplaced"/>
</dbReference>
<keyword evidence="8" id="KW-0675">Receptor</keyword>
<dbReference type="PROSITE" id="PS00031">
    <property type="entry name" value="NUCLEAR_REC_DBD_1"/>
    <property type="match status" value="1"/>
</dbReference>
<dbReference type="InterPro" id="IPR049636">
    <property type="entry name" value="HNF4-like_DBD"/>
</dbReference>
<evidence type="ECO:0000256" key="3">
    <source>
        <dbReference type="ARBA" id="ARBA00022771"/>
    </source>
</evidence>
<dbReference type="PROSITE" id="PS51030">
    <property type="entry name" value="NUCLEAR_REC_DBD_2"/>
    <property type="match status" value="1"/>
</dbReference>
<evidence type="ECO:0000256" key="8">
    <source>
        <dbReference type="ARBA" id="ARBA00023170"/>
    </source>
</evidence>
<dbReference type="InterPro" id="IPR001628">
    <property type="entry name" value="Znf_hrmn_rcpt"/>
</dbReference>
<dbReference type="Pfam" id="PF00105">
    <property type="entry name" value="zf-C4"/>
    <property type="match status" value="1"/>
</dbReference>
<keyword evidence="4" id="KW-0862">Zinc</keyword>
<evidence type="ECO:0000256" key="1">
    <source>
        <dbReference type="ARBA" id="ARBA00004123"/>
    </source>
</evidence>